<dbReference type="EMBL" id="BAAANN010000034">
    <property type="protein sequence ID" value="GAA1981766.1"/>
    <property type="molecule type" value="Genomic_DNA"/>
</dbReference>
<proteinExistence type="predicted"/>
<accession>A0ABP5DMV6</accession>
<reference evidence="2" key="1">
    <citation type="journal article" date="2019" name="Int. J. Syst. Evol. Microbiol.">
        <title>The Global Catalogue of Microorganisms (GCM) 10K type strain sequencing project: providing services to taxonomists for standard genome sequencing and annotation.</title>
        <authorList>
            <consortium name="The Broad Institute Genomics Platform"/>
            <consortium name="The Broad Institute Genome Sequencing Center for Infectious Disease"/>
            <person name="Wu L."/>
            <person name="Ma J."/>
        </authorList>
    </citation>
    <scope>NUCLEOTIDE SEQUENCE [LARGE SCALE GENOMIC DNA]</scope>
    <source>
        <strain evidence="2">JCM 14545</strain>
    </source>
</reference>
<protein>
    <recommendedName>
        <fullName evidence="3">XRE family transcriptional regulator</fullName>
    </recommendedName>
</protein>
<evidence type="ECO:0008006" key="3">
    <source>
        <dbReference type="Google" id="ProtNLM"/>
    </source>
</evidence>
<name>A0ABP5DMV6_9PSEU</name>
<dbReference type="Proteomes" id="UP001501116">
    <property type="component" value="Unassembled WGS sequence"/>
</dbReference>
<sequence>MGKTYNEQVNECLRAARRRTPSRLRAGEMGRDELASLVAQWITEHDPKRRYSPFDGNALGKLERGVIKCPRADVRRALCELLGATEAELGFAPSDDAERVSAAVSGRLHTDARALTAVADALAHLRQLEDFTSASTVLPNVLAQRATVRELAKNAKGNVRKTAVGLLSELEQYLGWLSIPIGRLNDSRVHLDRSATLALEADDPIRLAHALSFNAYRNLRERDFATAAALNEAAGRDTRTYIGLRAYGEFQRAEILAKSGEQADSLAALSKAEHLSANVPEPDEETPASCYYYTPEFFVGQGAFTLIALGDVEGARTKAREALSVLPEHWADSEWAERWRRLAG</sequence>
<evidence type="ECO:0000313" key="2">
    <source>
        <dbReference type="Proteomes" id="UP001501116"/>
    </source>
</evidence>
<organism evidence="1 2">
    <name type="scientific">Amycolatopsis minnesotensis</name>
    <dbReference type="NCBI Taxonomy" id="337894"/>
    <lineage>
        <taxon>Bacteria</taxon>
        <taxon>Bacillati</taxon>
        <taxon>Actinomycetota</taxon>
        <taxon>Actinomycetes</taxon>
        <taxon>Pseudonocardiales</taxon>
        <taxon>Pseudonocardiaceae</taxon>
        <taxon>Amycolatopsis</taxon>
    </lineage>
</organism>
<keyword evidence="2" id="KW-1185">Reference proteome</keyword>
<comment type="caution">
    <text evidence="1">The sequence shown here is derived from an EMBL/GenBank/DDBJ whole genome shotgun (WGS) entry which is preliminary data.</text>
</comment>
<evidence type="ECO:0000313" key="1">
    <source>
        <dbReference type="EMBL" id="GAA1981766.1"/>
    </source>
</evidence>
<gene>
    <name evidence="1" type="ORF">GCM10009754_68280</name>
</gene>